<dbReference type="Proteomes" id="UP000075391">
    <property type="component" value="Unassembled WGS sequence"/>
</dbReference>
<evidence type="ECO:0000313" key="5">
    <source>
        <dbReference type="Proteomes" id="UP000075391"/>
    </source>
</evidence>
<dbReference type="PROSITE" id="PS51688">
    <property type="entry name" value="ICA"/>
    <property type="match status" value="1"/>
</dbReference>
<dbReference type="InterPro" id="IPR036388">
    <property type="entry name" value="WH-like_DNA-bd_sf"/>
</dbReference>
<sequence length="840" mass="87176">MELLFTFWFALFMFIPGVAQAAPPLLTYQGRILKNSGQALEFNNVSFSFEITSPDGLCVIYREQINGINMVNSGGVFDLAIGSGSKQYPGSASFSVIDTFNNSVSKTCDGGATYTPAHDDGRRLRVRFHDGDGWKTVSPDTVIRTVPYAAFAGSASKLGNYTASEFILKNILPLCSAGTFLSWNGTDLICEGISGANGGTVTNVTSANSYLSVSNNTSTPLLTLKVGTTAGTVAAGDDVRLSDARVPKGSATGDLTGSYPSPQVAGLQGVPIASTAPSSGNFLKHNGSQWGPAAISTNDVTGLVATLGSLMTQSAFNATVASANCSATQTLYWNSVTGSFQCQNINFAVTSISGTAGHIVVTNSGTTPVVSLANTAVTAGSYGSSTQVPVVTVDAQGRLTAASSVTISGVAPGGVAGGDLTGSYPNPSLTNTGVTAGTFQSVTVDAKGRVTAGSNPSTLAGHGITDAFALGGNTVTGTAVLGSNSSHNVAFETAGVTRMTIDTSGRVGIGNASPSQALHVNGNIRVDNGSAATLYNSGGMIFSGVPTAGTHTPYIFRPGWGTAGNRLATVIVQNADASGTFTDCVLLASFGPSYFNCGAVGIGTSTPSSQLDVVGRIRTSSPTGTFGAFEMYNKNAPANMRWAELYSDSNGVVTLRTMNDAYTAGATILHAYRSAGSERISHTILDGNVGISLTPSYKLHANGVVAGVGAYVNASDKRLKRNVVPIEGALGKILELSGVYFDWKQDEFPEWNFGQVHDIGVIAQEVEKVFPEAVLTDKKGYKSVAYSKLVPPLIEATKEIHGKCEQSVAQIQKLESQLSHLQSENEDLKRRLLAIENKLK</sequence>
<dbReference type="AlphaFoldDB" id="A0A150WUZ7"/>
<protein>
    <recommendedName>
        <fullName evidence="3">Peptidase S74 domain-containing protein</fullName>
    </recommendedName>
</protein>
<evidence type="ECO:0000256" key="2">
    <source>
        <dbReference type="SAM" id="SignalP"/>
    </source>
</evidence>
<evidence type="ECO:0000256" key="1">
    <source>
        <dbReference type="SAM" id="Coils"/>
    </source>
</evidence>
<feature type="signal peptide" evidence="2">
    <location>
        <begin position="1"/>
        <end position="21"/>
    </location>
</feature>
<dbReference type="Pfam" id="PF13884">
    <property type="entry name" value="Peptidase_S74"/>
    <property type="match status" value="1"/>
</dbReference>
<gene>
    <name evidence="4" type="ORF">AZI85_14110</name>
</gene>
<keyword evidence="2" id="KW-0732">Signal</keyword>
<feature type="chain" id="PRO_5007573736" description="Peptidase S74 domain-containing protein" evidence="2">
    <location>
        <begin position="22"/>
        <end position="840"/>
    </location>
</feature>
<name>A0A150WUZ7_BDEBC</name>
<comment type="caution">
    <text evidence="4">The sequence shown here is derived from an EMBL/GenBank/DDBJ whole genome shotgun (WGS) entry which is preliminary data.</text>
</comment>
<dbReference type="EMBL" id="LUKF01000002">
    <property type="protein sequence ID" value="KYG70273.1"/>
    <property type="molecule type" value="Genomic_DNA"/>
</dbReference>
<evidence type="ECO:0000313" key="4">
    <source>
        <dbReference type="EMBL" id="KYG70273.1"/>
    </source>
</evidence>
<keyword evidence="1" id="KW-0175">Coiled coil</keyword>
<reference evidence="4 5" key="1">
    <citation type="submission" date="2016-03" db="EMBL/GenBank/DDBJ databases">
        <authorList>
            <person name="Ploux O."/>
        </authorList>
    </citation>
    <scope>NUCLEOTIDE SEQUENCE [LARGE SCALE GENOMIC DNA]</scope>
    <source>
        <strain evidence="4 5">BER2</strain>
    </source>
</reference>
<evidence type="ECO:0000259" key="3">
    <source>
        <dbReference type="PROSITE" id="PS51688"/>
    </source>
</evidence>
<dbReference type="InterPro" id="IPR030392">
    <property type="entry name" value="S74_ICA"/>
</dbReference>
<feature type="coiled-coil region" evidence="1">
    <location>
        <begin position="804"/>
        <end position="838"/>
    </location>
</feature>
<dbReference type="RefSeq" id="WP_063242756.1">
    <property type="nucleotide sequence ID" value="NZ_LUKF01000002.1"/>
</dbReference>
<feature type="domain" description="Peptidase S74" evidence="3">
    <location>
        <begin position="715"/>
        <end position="818"/>
    </location>
</feature>
<dbReference type="CDD" id="cd14686">
    <property type="entry name" value="bZIP"/>
    <property type="match status" value="1"/>
</dbReference>
<proteinExistence type="predicted"/>
<dbReference type="Gene3D" id="1.10.10.10">
    <property type="entry name" value="Winged helix-like DNA-binding domain superfamily/Winged helix DNA-binding domain"/>
    <property type="match status" value="1"/>
</dbReference>
<dbReference type="OrthoDB" id="5287037at2"/>
<accession>A0A150WUZ7</accession>
<organism evidence="4 5">
    <name type="scientific">Bdellovibrio bacteriovorus</name>
    <dbReference type="NCBI Taxonomy" id="959"/>
    <lineage>
        <taxon>Bacteria</taxon>
        <taxon>Pseudomonadati</taxon>
        <taxon>Bdellovibrionota</taxon>
        <taxon>Bdellovibrionia</taxon>
        <taxon>Bdellovibrionales</taxon>
        <taxon>Pseudobdellovibrionaceae</taxon>
        <taxon>Bdellovibrio</taxon>
    </lineage>
</organism>